<dbReference type="SMART" id="SM00184">
    <property type="entry name" value="RING"/>
    <property type="match status" value="1"/>
</dbReference>
<dbReference type="GO" id="GO:0061630">
    <property type="term" value="F:ubiquitin protein ligase activity"/>
    <property type="evidence" value="ECO:0007669"/>
    <property type="project" value="TreeGrafter"/>
</dbReference>
<dbReference type="EMBL" id="JAVRJZ010000010">
    <property type="protein sequence ID" value="KAK2718033.1"/>
    <property type="molecule type" value="Genomic_DNA"/>
</dbReference>
<dbReference type="GO" id="GO:0005789">
    <property type="term" value="C:endoplasmic reticulum membrane"/>
    <property type="evidence" value="ECO:0007669"/>
    <property type="project" value="TreeGrafter"/>
</dbReference>
<organism evidence="11 12">
    <name type="scientific">Artemia franciscana</name>
    <name type="common">Brine shrimp</name>
    <name type="synonym">Artemia sanfranciscana</name>
    <dbReference type="NCBI Taxonomy" id="6661"/>
    <lineage>
        <taxon>Eukaryota</taxon>
        <taxon>Metazoa</taxon>
        <taxon>Ecdysozoa</taxon>
        <taxon>Arthropoda</taxon>
        <taxon>Crustacea</taxon>
        <taxon>Branchiopoda</taxon>
        <taxon>Anostraca</taxon>
        <taxon>Artemiidae</taxon>
        <taxon>Artemia</taxon>
    </lineage>
</organism>
<dbReference type="InterPro" id="IPR001841">
    <property type="entry name" value="Znf_RING"/>
</dbReference>
<evidence type="ECO:0000256" key="4">
    <source>
        <dbReference type="ARBA" id="ARBA00022771"/>
    </source>
</evidence>
<dbReference type="InterPro" id="IPR040176">
    <property type="entry name" value="RNF121/RNF175"/>
</dbReference>
<evidence type="ECO:0000256" key="9">
    <source>
        <dbReference type="SAM" id="Phobius"/>
    </source>
</evidence>
<comment type="subcellular location">
    <subcellularLocation>
        <location evidence="1">Membrane</location>
        <topology evidence="1">Multi-pass membrane protein</topology>
    </subcellularLocation>
</comment>
<evidence type="ECO:0000313" key="12">
    <source>
        <dbReference type="Proteomes" id="UP001187531"/>
    </source>
</evidence>
<feature type="transmembrane region" description="Helical" evidence="9">
    <location>
        <begin position="182"/>
        <end position="201"/>
    </location>
</feature>
<gene>
    <name evidence="11" type="ORF">QYM36_006726</name>
</gene>
<name>A0AA88L420_ARTSF</name>
<evidence type="ECO:0000256" key="7">
    <source>
        <dbReference type="ARBA" id="ARBA00023136"/>
    </source>
</evidence>
<dbReference type="PROSITE" id="PS50089">
    <property type="entry name" value="ZF_RING_2"/>
    <property type="match status" value="1"/>
</dbReference>
<dbReference type="InterPro" id="IPR013083">
    <property type="entry name" value="Znf_RING/FYVE/PHD"/>
</dbReference>
<dbReference type="GO" id="GO:0036503">
    <property type="term" value="P:ERAD pathway"/>
    <property type="evidence" value="ECO:0007669"/>
    <property type="project" value="TreeGrafter"/>
</dbReference>
<evidence type="ECO:0000256" key="5">
    <source>
        <dbReference type="ARBA" id="ARBA00022833"/>
    </source>
</evidence>
<keyword evidence="3" id="KW-0479">Metal-binding</keyword>
<dbReference type="Proteomes" id="UP001187531">
    <property type="component" value="Unassembled WGS sequence"/>
</dbReference>
<dbReference type="Pfam" id="PF13639">
    <property type="entry name" value="zf-RING_2"/>
    <property type="match status" value="1"/>
</dbReference>
<dbReference type="PANTHER" id="PTHR13407:SF0">
    <property type="entry name" value="FI05221P"/>
    <property type="match status" value="1"/>
</dbReference>
<comment type="caution">
    <text evidence="11">The sequence shown here is derived from an EMBL/GenBank/DDBJ whole genome shotgun (WGS) entry which is preliminary data.</text>
</comment>
<dbReference type="GO" id="GO:0008270">
    <property type="term" value="F:zinc ion binding"/>
    <property type="evidence" value="ECO:0007669"/>
    <property type="project" value="UniProtKB-KW"/>
</dbReference>
<dbReference type="GO" id="GO:0000139">
    <property type="term" value="C:Golgi membrane"/>
    <property type="evidence" value="ECO:0007669"/>
    <property type="project" value="TreeGrafter"/>
</dbReference>
<keyword evidence="2 9" id="KW-0812">Transmembrane</keyword>
<evidence type="ECO:0000256" key="2">
    <source>
        <dbReference type="ARBA" id="ARBA00022692"/>
    </source>
</evidence>
<protein>
    <recommendedName>
        <fullName evidence="10">RING-type domain-containing protein</fullName>
    </recommendedName>
</protein>
<reference evidence="11" key="1">
    <citation type="submission" date="2023-07" db="EMBL/GenBank/DDBJ databases">
        <title>Chromosome-level genome assembly of Artemia franciscana.</title>
        <authorList>
            <person name="Jo E."/>
        </authorList>
    </citation>
    <scope>NUCLEOTIDE SEQUENCE</scope>
    <source>
        <tissue evidence="11">Whole body</tissue>
    </source>
</reference>
<feature type="transmembrane region" description="Helical" evidence="9">
    <location>
        <begin position="109"/>
        <end position="127"/>
    </location>
</feature>
<feature type="transmembrane region" description="Helical" evidence="9">
    <location>
        <begin position="62"/>
        <end position="80"/>
    </location>
</feature>
<dbReference type="Gene3D" id="3.30.40.10">
    <property type="entry name" value="Zinc/RING finger domain, C3HC4 (zinc finger)"/>
    <property type="match status" value="1"/>
</dbReference>
<feature type="domain" description="RING-type" evidence="10">
    <location>
        <begin position="234"/>
        <end position="284"/>
    </location>
</feature>
<evidence type="ECO:0000256" key="6">
    <source>
        <dbReference type="ARBA" id="ARBA00022989"/>
    </source>
</evidence>
<sequence>MALTDNDTQLVDPGQHDPQVVLVESENLTKLHNGLHAYHERVRERESLRVAHKGHEAMHLEMFLILIFSLIAGQFILIEWRKRHYRSYRFVTFIGMWLIPIVLSIRSQFWRFVFCWLLFSCVTLLVVRKALEKPLHGATPRMVYKWFYIIHLLSCGLGIFGYAVIIAAFCGFNLVFGVLPQVWLDFGFLLIFYGSYFGVLGRDLAEMCADKMASNIGYYVPDGIPSRSLEENMCAVCGNRLLVLNNDDAVLEKTFRLPCNHVFHEFCIRGWCIVGKKETCPYCKEKVDLRGIVTNPWEKPHVLYGQLLDWIRWLVAWQPVILLLVQGVNWALGLE</sequence>
<keyword evidence="12" id="KW-1185">Reference proteome</keyword>
<keyword evidence="6 9" id="KW-1133">Transmembrane helix</keyword>
<evidence type="ECO:0000313" key="11">
    <source>
        <dbReference type="EMBL" id="KAK2718033.1"/>
    </source>
</evidence>
<keyword evidence="7 9" id="KW-0472">Membrane</keyword>
<evidence type="ECO:0000256" key="1">
    <source>
        <dbReference type="ARBA" id="ARBA00004141"/>
    </source>
</evidence>
<accession>A0AA88L420</accession>
<keyword evidence="4 8" id="KW-0863">Zinc-finger</keyword>
<dbReference type="CDD" id="cd16475">
    <property type="entry name" value="RING-H2_RNF121-like"/>
    <property type="match status" value="1"/>
</dbReference>
<evidence type="ECO:0000256" key="3">
    <source>
        <dbReference type="ARBA" id="ARBA00022723"/>
    </source>
</evidence>
<feature type="transmembrane region" description="Helical" evidence="9">
    <location>
        <begin position="87"/>
        <end position="103"/>
    </location>
</feature>
<dbReference type="SUPFAM" id="SSF57850">
    <property type="entry name" value="RING/U-box"/>
    <property type="match status" value="1"/>
</dbReference>
<feature type="transmembrane region" description="Helical" evidence="9">
    <location>
        <begin position="148"/>
        <end position="176"/>
    </location>
</feature>
<dbReference type="AlphaFoldDB" id="A0AA88L420"/>
<keyword evidence="5" id="KW-0862">Zinc</keyword>
<proteinExistence type="predicted"/>
<evidence type="ECO:0000259" key="10">
    <source>
        <dbReference type="PROSITE" id="PS50089"/>
    </source>
</evidence>
<dbReference type="PANTHER" id="PTHR13407">
    <property type="entry name" value="RNF121 PROTEIN"/>
    <property type="match status" value="1"/>
</dbReference>
<evidence type="ECO:0000256" key="8">
    <source>
        <dbReference type="PROSITE-ProRule" id="PRU00175"/>
    </source>
</evidence>